<dbReference type="EMBL" id="FNUE01000001">
    <property type="protein sequence ID" value="SEE09250.1"/>
    <property type="molecule type" value="Genomic_DNA"/>
</dbReference>
<sequence>MKNIKFILFLCLSTIFVSCGDDNNDTPLLLTNANLAGSYSIGSLTGEEQETATSSSGAVVDLATSNIVGDTFQVDLLINTNGTYSISGLYREVKNTTPNGGSTTETTSILTTDTNGTYQLNGINNTITFTPINGDFLADTFNVNNFNSTIFSINQEGSEASGSNTITSSVTIDFVRE</sequence>
<evidence type="ECO:0008006" key="6">
    <source>
        <dbReference type="Google" id="ProtNLM"/>
    </source>
</evidence>
<evidence type="ECO:0000313" key="4">
    <source>
        <dbReference type="Proteomes" id="UP000037716"/>
    </source>
</evidence>
<proteinExistence type="predicted"/>
<dbReference type="STRING" id="1300348.I602_1094"/>
<dbReference type="Proteomes" id="UP000037716">
    <property type="component" value="Unassembled WGS sequence"/>
</dbReference>
<dbReference type="PATRIC" id="fig|1300348.6.peg.1094"/>
<evidence type="ECO:0000256" key="1">
    <source>
        <dbReference type="SAM" id="SignalP"/>
    </source>
</evidence>
<feature type="chain" id="PRO_5005845669" description="Lipocalin-like domain-containing protein" evidence="1">
    <location>
        <begin position="21"/>
        <end position="177"/>
    </location>
</feature>
<dbReference type="EMBL" id="LGBR01000001">
    <property type="protein sequence ID" value="KOY51534.1"/>
    <property type="molecule type" value="Genomic_DNA"/>
</dbReference>
<organism evidence="2 4">
    <name type="scientific">Polaribacter dokdonensis DSW-5</name>
    <dbReference type="NCBI Taxonomy" id="1300348"/>
    <lineage>
        <taxon>Bacteria</taxon>
        <taxon>Pseudomonadati</taxon>
        <taxon>Bacteroidota</taxon>
        <taxon>Flavobacteriia</taxon>
        <taxon>Flavobacteriales</taxon>
        <taxon>Flavobacteriaceae</taxon>
    </lineage>
</organism>
<name>A0A0N0CF87_9FLAO</name>
<dbReference type="AlphaFoldDB" id="A0A0N0CF87"/>
<dbReference type="OrthoDB" id="1445355at2"/>
<reference evidence="2 4" key="1">
    <citation type="submission" date="2015-07" db="EMBL/GenBank/DDBJ databases">
        <title>Genome of Polaribacter dokdonenesis DSW-5, isolated from seawater off Dokdo in Korea.</title>
        <authorList>
            <person name="Yoon K."/>
            <person name="Song J.Y."/>
            <person name="Kim J.F."/>
        </authorList>
    </citation>
    <scope>NUCLEOTIDE SEQUENCE [LARGE SCALE GENOMIC DNA]</scope>
    <source>
        <strain evidence="2 4">DSW-5</strain>
    </source>
</reference>
<keyword evidence="1" id="KW-0732">Signal</keyword>
<feature type="signal peptide" evidence="1">
    <location>
        <begin position="1"/>
        <end position="20"/>
    </location>
</feature>
<dbReference type="RefSeq" id="WP_053973709.1">
    <property type="nucleotide sequence ID" value="NZ_FNUE01000001.1"/>
</dbReference>
<keyword evidence="5" id="KW-1185">Reference proteome</keyword>
<dbReference type="PROSITE" id="PS51257">
    <property type="entry name" value="PROKAR_LIPOPROTEIN"/>
    <property type="match status" value="1"/>
</dbReference>
<comment type="caution">
    <text evidence="2">The sequence shown here is derived from an EMBL/GenBank/DDBJ whole genome shotgun (WGS) entry which is preliminary data.</text>
</comment>
<accession>A0A0N0CF87</accession>
<dbReference type="Proteomes" id="UP000183071">
    <property type="component" value="Unassembled WGS sequence"/>
</dbReference>
<reference evidence="3 5" key="2">
    <citation type="submission" date="2016-10" db="EMBL/GenBank/DDBJ databases">
        <authorList>
            <person name="Varghese N."/>
            <person name="Submissions S."/>
        </authorList>
    </citation>
    <scope>NUCLEOTIDE SEQUENCE [LARGE SCALE GENOMIC DNA]</scope>
    <source>
        <strain evidence="3 5">DSW-5</strain>
    </source>
</reference>
<evidence type="ECO:0000313" key="5">
    <source>
        <dbReference type="Proteomes" id="UP000183071"/>
    </source>
</evidence>
<evidence type="ECO:0000313" key="2">
    <source>
        <dbReference type="EMBL" id="KOY51534.1"/>
    </source>
</evidence>
<gene>
    <name evidence="2" type="ORF">I602_1094</name>
    <name evidence="3" type="ORF">SAMN05444353_0682</name>
</gene>
<protein>
    <recommendedName>
        <fullName evidence="6">Lipocalin-like domain-containing protein</fullName>
    </recommendedName>
</protein>
<evidence type="ECO:0000313" key="3">
    <source>
        <dbReference type="EMBL" id="SEE09250.1"/>
    </source>
</evidence>